<keyword evidence="13" id="KW-1185">Reference proteome</keyword>
<dbReference type="RefSeq" id="WP_257893026.1">
    <property type="nucleotide sequence ID" value="NZ_JAIMBW010000001.1"/>
</dbReference>
<proteinExistence type="predicted"/>
<dbReference type="PANTHER" id="PTHR45436:SF5">
    <property type="entry name" value="SENSOR HISTIDINE KINASE TRCS"/>
    <property type="match status" value="1"/>
</dbReference>
<keyword evidence="5" id="KW-0808">Transferase</keyword>
<dbReference type="Gene3D" id="1.10.287.130">
    <property type="match status" value="1"/>
</dbReference>
<comment type="subcellular location">
    <subcellularLocation>
        <location evidence="2">Membrane</location>
    </subcellularLocation>
</comment>
<keyword evidence="6 10" id="KW-0812">Transmembrane</keyword>
<dbReference type="PANTHER" id="PTHR45436">
    <property type="entry name" value="SENSOR HISTIDINE KINASE YKOH"/>
    <property type="match status" value="1"/>
</dbReference>
<evidence type="ECO:0000259" key="11">
    <source>
        <dbReference type="PROSITE" id="PS50109"/>
    </source>
</evidence>
<protein>
    <recommendedName>
        <fullName evidence="3">histidine kinase</fullName>
        <ecNumber evidence="3">2.7.13.3</ecNumber>
    </recommendedName>
</protein>
<dbReference type="Proteomes" id="UP000693972">
    <property type="component" value="Unassembled WGS sequence"/>
</dbReference>
<evidence type="ECO:0000313" key="13">
    <source>
        <dbReference type="Proteomes" id="UP000693972"/>
    </source>
</evidence>
<dbReference type="GO" id="GO:0005886">
    <property type="term" value="C:plasma membrane"/>
    <property type="evidence" value="ECO:0007669"/>
    <property type="project" value="TreeGrafter"/>
</dbReference>
<evidence type="ECO:0000256" key="3">
    <source>
        <dbReference type="ARBA" id="ARBA00012438"/>
    </source>
</evidence>
<dbReference type="InterPro" id="IPR003594">
    <property type="entry name" value="HATPase_dom"/>
</dbReference>
<dbReference type="SUPFAM" id="SSF55874">
    <property type="entry name" value="ATPase domain of HSP90 chaperone/DNA topoisomerase II/histidine kinase"/>
    <property type="match status" value="1"/>
</dbReference>
<feature type="domain" description="Histidine kinase" evidence="11">
    <location>
        <begin position="243"/>
        <end position="442"/>
    </location>
</feature>
<evidence type="ECO:0000256" key="10">
    <source>
        <dbReference type="SAM" id="Phobius"/>
    </source>
</evidence>
<dbReference type="SMART" id="SM00387">
    <property type="entry name" value="HATPase_c"/>
    <property type="match status" value="1"/>
</dbReference>
<keyword evidence="7 12" id="KW-0418">Kinase</keyword>
<evidence type="ECO:0000256" key="8">
    <source>
        <dbReference type="ARBA" id="ARBA00022989"/>
    </source>
</evidence>
<dbReference type="InterPro" id="IPR050428">
    <property type="entry name" value="TCS_sensor_his_kinase"/>
</dbReference>
<evidence type="ECO:0000256" key="9">
    <source>
        <dbReference type="ARBA" id="ARBA00023136"/>
    </source>
</evidence>
<evidence type="ECO:0000256" key="7">
    <source>
        <dbReference type="ARBA" id="ARBA00022777"/>
    </source>
</evidence>
<dbReference type="GO" id="GO:0004673">
    <property type="term" value="F:protein histidine kinase activity"/>
    <property type="evidence" value="ECO:0007669"/>
    <property type="project" value="UniProtKB-EC"/>
</dbReference>
<sequence>MSLRLRLALAGAVAILVALALTALGLSQLFGAHVERRAVAEMSVQLDQVLAGLAQGPDGLTLERPPADPRFATPYGGLYWQIDWNGETQRSRSLWDAALDLPADTLSDGGIHVHRLPGPQDESLLVLERSVTLPARLGGGTARAAVGMVAAELEEARRAFLMDLAPYLGLLALALIAAGWVQLSVGLRPLSGLGARVSDLRAGDATRLGGDWPTEVRPVASEIDALLAAREAEIDRARTRAADLAHGLKTPLQALMGEAARLRANGAVAEAEGIEDTALAMRRTVDRELSRTRAAARIASARGIPALVANRLIAVLRRTPEGAELEWHQDIAPDLVVALDESDLAEALGALAENAARHAKSRVTFLAQTRDDHLHLSVTDDGPGMPAATRDALIRRHAREDLSGTGLGLSIASEIAEAAGGSLMLVDANPGLTATLILKRTSRDK</sequence>
<dbReference type="Gene3D" id="3.30.565.10">
    <property type="entry name" value="Histidine kinase-like ATPase, C-terminal domain"/>
    <property type="match status" value="1"/>
</dbReference>
<dbReference type="EMBL" id="CP078073">
    <property type="protein sequence ID" value="QXL86060.1"/>
    <property type="molecule type" value="Genomic_DNA"/>
</dbReference>
<feature type="transmembrane region" description="Helical" evidence="10">
    <location>
        <begin position="164"/>
        <end position="183"/>
    </location>
</feature>
<keyword evidence="9 10" id="KW-0472">Membrane</keyword>
<organism evidence="12">
    <name type="scientific">Gymnodinialimonas phycosphaerae</name>
    <dbReference type="NCBI Taxonomy" id="2841589"/>
    <lineage>
        <taxon>Bacteria</taxon>
        <taxon>Pseudomonadati</taxon>
        <taxon>Pseudomonadota</taxon>
        <taxon>Alphaproteobacteria</taxon>
        <taxon>Rhodobacterales</taxon>
        <taxon>Paracoccaceae</taxon>
        <taxon>Gymnodinialimonas</taxon>
    </lineage>
</organism>
<evidence type="ECO:0000256" key="2">
    <source>
        <dbReference type="ARBA" id="ARBA00004370"/>
    </source>
</evidence>
<reference evidence="12 13" key="1">
    <citation type="submission" date="2021-07" db="EMBL/GenBank/DDBJ databases">
        <title>Karlodiniumbacter phycospheric gen. nov., sp. nov., a phycosphere bacterium isolated from karlodinium veneficum.</title>
        <authorList>
            <person name="Peng Y."/>
            <person name="Jiang L."/>
            <person name="Lee J."/>
        </authorList>
    </citation>
    <scope>NUCLEOTIDE SEQUENCE</scope>
    <source>
        <strain evidence="12 13">N5</strain>
    </source>
</reference>
<evidence type="ECO:0000256" key="1">
    <source>
        <dbReference type="ARBA" id="ARBA00000085"/>
    </source>
</evidence>
<dbReference type="PRINTS" id="PR00344">
    <property type="entry name" value="BCTRLSENSOR"/>
</dbReference>
<dbReference type="AlphaFoldDB" id="A0A975YE87"/>
<dbReference type="EC" id="2.7.13.3" evidence="3"/>
<evidence type="ECO:0000256" key="4">
    <source>
        <dbReference type="ARBA" id="ARBA00022553"/>
    </source>
</evidence>
<dbReference type="GO" id="GO:0000160">
    <property type="term" value="P:phosphorelay signal transduction system"/>
    <property type="evidence" value="ECO:0007669"/>
    <property type="project" value="TreeGrafter"/>
</dbReference>
<evidence type="ECO:0000256" key="6">
    <source>
        <dbReference type="ARBA" id="ARBA00022692"/>
    </source>
</evidence>
<evidence type="ECO:0000256" key="5">
    <source>
        <dbReference type="ARBA" id="ARBA00022679"/>
    </source>
</evidence>
<dbReference type="EMBL" id="JAIMBW010000001">
    <property type="protein sequence ID" value="MBY4893330.1"/>
    <property type="molecule type" value="Genomic_DNA"/>
</dbReference>
<accession>A0A975YE87</accession>
<dbReference type="InterPro" id="IPR005467">
    <property type="entry name" value="His_kinase_dom"/>
</dbReference>
<evidence type="ECO:0000313" key="12">
    <source>
        <dbReference type="EMBL" id="QXL86060.1"/>
    </source>
</evidence>
<dbReference type="PROSITE" id="PS50109">
    <property type="entry name" value="HIS_KIN"/>
    <property type="match status" value="1"/>
</dbReference>
<gene>
    <name evidence="12" type="ORF">KUL25_11200</name>
</gene>
<name>A0A975YE87_9RHOB</name>
<dbReference type="InterPro" id="IPR036890">
    <property type="entry name" value="HATPase_C_sf"/>
</dbReference>
<dbReference type="InterPro" id="IPR004358">
    <property type="entry name" value="Sig_transdc_His_kin-like_C"/>
</dbReference>
<comment type="catalytic activity">
    <reaction evidence="1">
        <text>ATP + protein L-histidine = ADP + protein N-phospho-L-histidine.</text>
        <dbReference type="EC" id="2.7.13.3"/>
    </reaction>
</comment>
<keyword evidence="8 10" id="KW-1133">Transmembrane helix</keyword>
<dbReference type="Pfam" id="PF02518">
    <property type="entry name" value="HATPase_c"/>
    <property type="match status" value="1"/>
</dbReference>
<keyword evidence="4" id="KW-0597">Phosphoprotein</keyword>